<dbReference type="InterPro" id="IPR021457">
    <property type="entry name" value="DUF3108"/>
</dbReference>
<dbReference type="STRING" id="1759059.ATE48_11990"/>
<feature type="chain" id="PRO_5008518896" description="DUF3108 domain-containing protein" evidence="1">
    <location>
        <begin position="20"/>
        <end position="266"/>
    </location>
</feature>
<keyword evidence="3" id="KW-1185">Reference proteome</keyword>
<dbReference type="Proteomes" id="UP000092498">
    <property type="component" value="Chromosome"/>
</dbReference>
<dbReference type="EMBL" id="CP013244">
    <property type="protein sequence ID" value="ANP46585.1"/>
    <property type="molecule type" value="Genomic_DNA"/>
</dbReference>
<dbReference type="RefSeq" id="WP_066771825.1">
    <property type="nucleotide sequence ID" value="NZ_CP013244.1"/>
</dbReference>
<dbReference type="InParanoid" id="A0A1B1AJ60"/>
<organism evidence="2 3">
    <name type="scientific">Candidatus Viadribacter manganicus</name>
    <dbReference type="NCBI Taxonomy" id="1759059"/>
    <lineage>
        <taxon>Bacteria</taxon>
        <taxon>Pseudomonadati</taxon>
        <taxon>Pseudomonadota</taxon>
        <taxon>Alphaproteobacteria</taxon>
        <taxon>Hyphomonadales</taxon>
        <taxon>Hyphomonadaceae</taxon>
        <taxon>Candidatus Viadribacter</taxon>
    </lineage>
</organism>
<protein>
    <recommendedName>
        <fullName evidence="4">DUF3108 domain-containing protein</fullName>
    </recommendedName>
</protein>
<evidence type="ECO:0000313" key="2">
    <source>
        <dbReference type="EMBL" id="ANP46585.1"/>
    </source>
</evidence>
<name>A0A1B1AJ60_9PROT</name>
<dbReference type="Pfam" id="PF11306">
    <property type="entry name" value="DUF3108"/>
    <property type="match status" value="1"/>
</dbReference>
<dbReference type="AlphaFoldDB" id="A0A1B1AJ60"/>
<reference evidence="2 3" key="1">
    <citation type="submission" date="2015-11" db="EMBL/GenBank/DDBJ databases">
        <title>Whole-Genome Sequence of Candidatus Oderbacter manganicum from the National Park Lower Oder Valley, Germany.</title>
        <authorList>
            <person name="Braun B."/>
            <person name="Liere K."/>
            <person name="Szewzyk U."/>
        </authorList>
    </citation>
    <scope>NUCLEOTIDE SEQUENCE [LARGE SCALE GENOMIC DNA]</scope>
    <source>
        <strain evidence="2 3">OTSz_A_272</strain>
    </source>
</reference>
<evidence type="ECO:0000256" key="1">
    <source>
        <dbReference type="SAM" id="SignalP"/>
    </source>
</evidence>
<dbReference type="KEGG" id="cbot:ATE48_11990"/>
<accession>A0A1B1AJ60</accession>
<keyword evidence="1" id="KW-0732">Signal</keyword>
<sequence length="266" mass="28951">MRAFIIFAALMLISTPASADRFALTYDGFGLGFVPVGGVTVDADVTDESYDISATVASRGILNLFERTDIDASAAGIISAGTPRWQRYDLDHRYSGKRRTISMQADGVGAITSQIEPEYRTWGDPAATEEQRRASRDPLSSIVAMSIDVGRSRRCEGTYPTFDGRFHYLLQLGGGDIDAYDGGGFEGEVLKCSLSYIAISGFNPRDQGRRRIPEGQVWFALMPDTTFAPPVRISTPLSAGGATIRLASFRRARVDVQYTSDTPTPP</sequence>
<gene>
    <name evidence="2" type="ORF">ATE48_11990</name>
</gene>
<proteinExistence type="predicted"/>
<feature type="signal peptide" evidence="1">
    <location>
        <begin position="1"/>
        <end position="19"/>
    </location>
</feature>
<evidence type="ECO:0008006" key="4">
    <source>
        <dbReference type="Google" id="ProtNLM"/>
    </source>
</evidence>
<evidence type="ECO:0000313" key="3">
    <source>
        <dbReference type="Proteomes" id="UP000092498"/>
    </source>
</evidence>
<dbReference type="OrthoDB" id="7630100at2"/>